<dbReference type="STRING" id="408015.SXIM_46770"/>
<evidence type="ECO:0000313" key="6">
    <source>
        <dbReference type="Proteomes" id="UP000034034"/>
    </source>
</evidence>
<accession>A0A0F7CQA3</accession>
<protein>
    <submittedName>
        <fullName evidence="5">FMN reductase</fullName>
    </submittedName>
</protein>
<dbReference type="NCBIfam" id="TIGR03567">
    <property type="entry name" value="FMN_reduc_SsuE"/>
    <property type="match status" value="1"/>
</dbReference>
<name>A0A0F7CQA3_9ACTN</name>
<dbReference type="InterPro" id="IPR029039">
    <property type="entry name" value="Flavoprotein-like_sf"/>
</dbReference>
<dbReference type="Gene3D" id="3.40.50.360">
    <property type="match status" value="1"/>
</dbReference>
<sequence length="187" mass="19604">MTHILAVSASPTRESRTAALVQHAIDRLSLTGFDAGHLVLRELPAEELLGIRRPGAVLRSALGDVAVADGLIVATPVYKAAYTGLLKTFLDLLPQSGLAGKTVLPLATGGGCAHVLAIDYALRPVLTALRARHVVGGCYQLEDDIARRPDGSAQIRPEAELRLFDAIDDFIEALPASTAAGSAPLPQ</sequence>
<evidence type="ECO:0000259" key="4">
    <source>
        <dbReference type="Pfam" id="PF03358"/>
    </source>
</evidence>
<dbReference type="Proteomes" id="UP000034034">
    <property type="component" value="Chromosome"/>
</dbReference>
<dbReference type="PANTHER" id="PTHR43408:SF1">
    <property type="entry name" value="FMN REDUCTASE (NADPH)"/>
    <property type="match status" value="1"/>
</dbReference>
<dbReference type="PANTHER" id="PTHR43408">
    <property type="entry name" value="FMN REDUCTASE (NADPH)"/>
    <property type="match status" value="1"/>
</dbReference>
<reference evidence="5" key="1">
    <citation type="submission" date="2019-08" db="EMBL/GenBank/DDBJ databases">
        <title>Complete genome sequence of a mangrove-derived Streptomyces xiamenensis.</title>
        <authorList>
            <person name="Xu J."/>
        </authorList>
    </citation>
    <scope>NUCLEOTIDE SEQUENCE</scope>
    <source>
        <strain evidence="5">318</strain>
    </source>
</reference>
<feature type="domain" description="NADPH-dependent FMN reductase-like" evidence="4">
    <location>
        <begin position="3"/>
        <end position="139"/>
    </location>
</feature>
<keyword evidence="3" id="KW-0560">Oxidoreductase</keyword>
<dbReference type="RefSeq" id="WP_030730517.1">
    <property type="nucleotide sequence ID" value="NZ_CP009922.3"/>
</dbReference>
<dbReference type="GO" id="GO:0046306">
    <property type="term" value="P:alkanesulfonate catabolic process"/>
    <property type="evidence" value="ECO:0007669"/>
    <property type="project" value="InterPro"/>
</dbReference>
<dbReference type="PATRIC" id="fig|408015.6.peg.4734"/>
<evidence type="ECO:0000256" key="2">
    <source>
        <dbReference type="ARBA" id="ARBA00022643"/>
    </source>
</evidence>
<evidence type="ECO:0000313" key="5">
    <source>
        <dbReference type="EMBL" id="AKG46061.1"/>
    </source>
</evidence>
<organism evidence="5 6">
    <name type="scientific">Streptomyces xiamenensis</name>
    <dbReference type="NCBI Taxonomy" id="408015"/>
    <lineage>
        <taxon>Bacteria</taxon>
        <taxon>Bacillati</taxon>
        <taxon>Actinomycetota</taxon>
        <taxon>Actinomycetes</taxon>
        <taxon>Kitasatosporales</taxon>
        <taxon>Streptomycetaceae</taxon>
        <taxon>Streptomyces</taxon>
    </lineage>
</organism>
<dbReference type="AlphaFoldDB" id="A0A0F7CQA3"/>
<dbReference type="GO" id="GO:0008752">
    <property type="term" value="F:FMN reductase [NAD(P)H] activity"/>
    <property type="evidence" value="ECO:0007669"/>
    <property type="project" value="InterPro"/>
</dbReference>
<dbReference type="InterPro" id="IPR005025">
    <property type="entry name" value="FMN_Rdtase-like_dom"/>
</dbReference>
<gene>
    <name evidence="5" type="ORF">SXIM_46770</name>
</gene>
<dbReference type="InterPro" id="IPR051814">
    <property type="entry name" value="NAD(P)H-dep_FMN_reductase"/>
</dbReference>
<dbReference type="Pfam" id="PF03358">
    <property type="entry name" value="FMN_red"/>
    <property type="match status" value="1"/>
</dbReference>
<evidence type="ECO:0000256" key="1">
    <source>
        <dbReference type="ARBA" id="ARBA00022630"/>
    </source>
</evidence>
<evidence type="ECO:0000256" key="3">
    <source>
        <dbReference type="ARBA" id="ARBA00023002"/>
    </source>
</evidence>
<keyword evidence="1" id="KW-0285">Flavoprotein</keyword>
<proteinExistence type="predicted"/>
<keyword evidence="2" id="KW-0288">FMN</keyword>
<dbReference type="HOGENOM" id="CLU_055322_3_0_11"/>
<dbReference type="KEGG" id="sxi:SXIM_46770"/>
<dbReference type="SUPFAM" id="SSF52218">
    <property type="entry name" value="Flavoproteins"/>
    <property type="match status" value="1"/>
</dbReference>
<keyword evidence="6" id="KW-1185">Reference proteome</keyword>
<dbReference type="EMBL" id="CP009922">
    <property type="protein sequence ID" value="AKG46061.1"/>
    <property type="molecule type" value="Genomic_DNA"/>
</dbReference>
<dbReference type="InterPro" id="IPR020048">
    <property type="entry name" value="NADPH-dep_FMN_reduc_SsuE"/>
</dbReference>